<comment type="subcellular location">
    <subcellularLocation>
        <location evidence="1">Membrane</location>
        <topology evidence="1">Multi-pass membrane protein</topology>
    </subcellularLocation>
</comment>
<dbReference type="InterPro" id="IPR035952">
    <property type="entry name" value="Rhomboid-like_sf"/>
</dbReference>
<evidence type="ECO:0000256" key="4">
    <source>
        <dbReference type="ARBA" id="ARBA00023136"/>
    </source>
</evidence>
<evidence type="ECO:0000256" key="5">
    <source>
        <dbReference type="SAM" id="Phobius"/>
    </source>
</evidence>
<feature type="transmembrane region" description="Helical" evidence="5">
    <location>
        <begin position="6"/>
        <end position="29"/>
    </location>
</feature>
<dbReference type="RefSeq" id="WP_086742857.1">
    <property type="nucleotide sequence ID" value="NZ_MWPV01000001.1"/>
</dbReference>
<feature type="transmembrane region" description="Helical" evidence="5">
    <location>
        <begin position="109"/>
        <end position="127"/>
    </location>
</feature>
<evidence type="ECO:0000256" key="1">
    <source>
        <dbReference type="ARBA" id="ARBA00004141"/>
    </source>
</evidence>
<keyword evidence="8" id="KW-1185">Reference proteome</keyword>
<comment type="caution">
    <text evidence="7">The sequence shown here is derived from an EMBL/GenBank/DDBJ whole genome shotgun (WGS) entry which is preliminary data.</text>
</comment>
<keyword evidence="3 5" id="KW-1133">Transmembrane helix</keyword>
<organism evidence="7 8">
    <name type="scientific">Pseudoalteromonas ulvae</name>
    <dbReference type="NCBI Taxonomy" id="107327"/>
    <lineage>
        <taxon>Bacteria</taxon>
        <taxon>Pseudomonadati</taxon>
        <taxon>Pseudomonadota</taxon>
        <taxon>Gammaproteobacteria</taxon>
        <taxon>Alteromonadales</taxon>
        <taxon>Pseudoalteromonadaceae</taxon>
        <taxon>Pseudoalteromonas</taxon>
    </lineage>
</organism>
<name>A0A244CV07_PSEDV</name>
<accession>A0A244CV07</accession>
<dbReference type="Proteomes" id="UP000194841">
    <property type="component" value="Unassembled WGS sequence"/>
</dbReference>
<dbReference type="OrthoDB" id="465874at2"/>
<dbReference type="GO" id="GO:0006508">
    <property type="term" value="P:proteolysis"/>
    <property type="evidence" value="ECO:0007669"/>
    <property type="project" value="UniProtKB-KW"/>
</dbReference>
<evidence type="ECO:0000313" key="7">
    <source>
        <dbReference type="EMBL" id="OUL59467.1"/>
    </source>
</evidence>
<feature type="transmembrane region" description="Helical" evidence="5">
    <location>
        <begin position="61"/>
        <end position="79"/>
    </location>
</feature>
<keyword evidence="2 5" id="KW-0812">Transmembrane</keyword>
<feature type="transmembrane region" description="Helical" evidence="5">
    <location>
        <begin position="134"/>
        <end position="153"/>
    </location>
</feature>
<keyword evidence="7" id="KW-0645">Protease</keyword>
<protein>
    <submittedName>
        <fullName evidence="7">Rhomboid family intramembrane serine protease</fullName>
    </submittedName>
</protein>
<feature type="transmembrane region" description="Helical" evidence="5">
    <location>
        <begin position="159"/>
        <end position="179"/>
    </location>
</feature>
<evidence type="ECO:0000313" key="8">
    <source>
        <dbReference type="Proteomes" id="UP000194841"/>
    </source>
</evidence>
<dbReference type="Pfam" id="PF01694">
    <property type="entry name" value="Rhomboid"/>
    <property type="match status" value="1"/>
</dbReference>
<feature type="domain" description="Peptidase S54 rhomboid" evidence="6">
    <location>
        <begin position="47"/>
        <end position="178"/>
    </location>
</feature>
<evidence type="ECO:0000256" key="3">
    <source>
        <dbReference type="ARBA" id="ARBA00022989"/>
    </source>
</evidence>
<proteinExistence type="predicted"/>
<dbReference type="InterPro" id="IPR022764">
    <property type="entry name" value="Peptidase_S54_rhomboid_dom"/>
</dbReference>
<dbReference type="GO" id="GO:0016020">
    <property type="term" value="C:membrane"/>
    <property type="evidence" value="ECO:0007669"/>
    <property type="project" value="UniProtKB-SubCell"/>
</dbReference>
<feature type="transmembrane region" description="Helical" evidence="5">
    <location>
        <begin position="86"/>
        <end position="103"/>
    </location>
</feature>
<evidence type="ECO:0000256" key="2">
    <source>
        <dbReference type="ARBA" id="ARBA00022692"/>
    </source>
</evidence>
<reference evidence="7 8" key="1">
    <citation type="submission" date="2017-02" db="EMBL/GenBank/DDBJ databases">
        <title>Pseudoalteromonas ulvae TC14 Genome.</title>
        <authorList>
            <person name="Molmeret M."/>
        </authorList>
    </citation>
    <scope>NUCLEOTIDE SEQUENCE [LARGE SCALE GENOMIC DNA]</scope>
    <source>
        <strain evidence="7">TC14</strain>
    </source>
</reference>
<keyword evidence="7" id="KW-0378">Hydrolase</keyword>
<sequence>MTKPQFTFIPFISFVCVTLISIHIMNILLAMQLNQFGILPRHIDGLIGIIAHPFLHANWQHLLQNLVSFSILVALAWPLKSARVPWVIVFTALGEGLLVWLFARESFHIGLSGVVYGLWAYILVFAVSFRSIKAILIAIVVMFLYASFIWGLLPVIPGMSFETHLFGALMGGGLARYFAKKDKQALLKNDLRYQTEQALKGKP</sequence>
<dbReference type="GO" id="GO:0004252">
    <property type="term" value="F:serine-type endopeptidase activity"/>
    <property type="evidence" value="ECO:0007669"/>
    <property type="project" value="InterPro"/>
</dbReference>
<dbReference type="EMBL" id="MWPV01000001">
    <property type="protein sequence ID" value="OUL59467.1"/>
    <property type="molecule type" value="Genomic_DNA"/>
</dbReference>
<dbReference type="SUPFAM" id="SSF144091">
    <property type="entry name" value="Rhomboid-like"/>
    <property type="match status" value="1"/>
</dbReference>
<evidence type="ECO:0000259" key="6">
    <source>
        <dbReference type="Pfam" id="PF01694"/>
    </source>
</evidence>
<gene>
    <name evidence="7" type="ORF">B1199_04150</name>
</gene>
<keyword evidence="4 5" id="KW-0472">Membrane</keyword>
<dbReference type="Gene3D" id="1.20.1540.10">
    <property type="entry name" value="Rhomboid-like"/>
    <property type="match status" value="1"/>
</dbReference>
<dbReference type="AlphaFoldDB" id="A0A244CV07"/>